<proteinExistence type="predicted"/>
<dbReference type="OrthoDB" id="10552860at2759"/>
<dbReference type="Proteomes" id="UP000578531">
    <property type="component" value="Unassembled WGS sequence"/>
</dbReference>
<protein>
    <submittedName>
        <fullName evidence="1">Uncharacterized protein</fullName>
    </submittedName>
</protein>
<evidence type="ECO:0000313" key="2">
    <source>
        <dbReference type="Proteomes" id="UP000578531"/>
    </source>
</evidence>
<dbReference type="AlphaFoldDB" id="A0A8H6CSI8"/>
<accession>A0A8H6CSI8</accession>
<comment type="caution">
    <text evidence="1">The sequence shown here is derived from an EMBL/GenBank/DDBJ whole genome shotgun (WGS) entry which is preliminary data.</text>
</comment>
<gene>
    <name evidence="1" type="ORF">HO173_011736</name>
</gene>
<dbReference type="RefSeq" id="XP_037159532.1">
    <property type="nucleotide sequence ID" value="XM_037313615.1"/>
</dbReference>
<reference evidence="1 2" key="1">
    <citation type="journal article" date="2020" name="Genomics">
        <title>Complete, high-quality genomes from long-read metagenomic sequencing of two wolf lichen thalli reveals enigmatic genome architecture.</title>
        <authorList>
            <person name="McKenzie S.K."/>
            <person name="Walston R.F."/>
            <person name="Allen J.L."/>
        </authorList>
    </citation>
    <scope>NUCLEOTIDE SEQUENCE [LARGE SCALE GENOMIC DNA]</scope>
    <source>
        <strain evidence="1">WasteWater2</strain>
    </source>
</reference>
<dbReference type="GeneID" id="59293378"/>
<keyword evidence="2" id="KW-1185">Reference proteome</keyword>
<dbReference type="EMBL" id="JACCJC010000075">
    <property type="protein sequence ID" value="KAF6228717.1"/>
    <property type="molecule type" value="Genomic_DNA"/>
</dbReference>
<name>A0A8H6CSI8_9LECA</name>
<sequence length="257" mass="29275">MRSGTQNKLHAMYEFVHQPCKKRLMEQYARKRYFSTIAVGHIDNNTWDGDPQIRGVHPPPIPRDLLSDPQTWLHAKTLIVGHLEEPSADGFGDQEEAELDEVELQDVVAQFKRNTRLLCKVFEDAEELKGEYIESCQKGFIDPSKVASLEFYQSAIDAALFSITLCSFKGPKRFIYTSWAGASLDDAQCEPRQIVGYLETYTRKTLCHLELTGSSDMQRAENLFFEKAEPCIGSLCAFEVSERITGNDDAIQIDRRR</sequence>
<organism evidence="1 2">
    <name type="scientific">Letharia columbiana</name>
    <dbReference type="NCBI Taxonomy" id="112416"/>
    <lineage>
        <taxon>Eukaryota</taxon>
        <taxon>Fungi</taxon>
        <taxon>Dikarya</taxon>
        <taxon>Ascomycota</taxon>
        <taxon>Pezizomycotina</taxon>
        <taxon>Lecanoromycetes</taxon>
        <taxon>OSLEUM clade</taxon>
        <taxon>Lecanoromycetidae</taxon>
        <taxon>Lecanorales</taxon>
        <taxon>Lecanorineae</taxon>
        <taxon>Parmeliaceae</taxon>
        <taxon>Letharia</taxon>
    </lineage>
</organism>
<evidence type="ECO:0000313" key="1">
    <source>
        <dbReference type="EMBL" id="KAF6228717.1"/>
    </source>
</evidence>